<name>A0A7X6BDZ1_9SPHN</name>
<reference evidence="2 3" key="1">
    <citation type="submission" date="2020-03" db="EMBL/GenBank/DDBJ databases">
        <title>Genomic Encyclopedia of Type Strains, Phase IV (KMG-IV): sequencing the most valuable type-strain genomes for metagenomic binning, comparative biology and taxonomic classification.</title>
        <authorList>
            <person name="Goeker M."/>
        </authorList>
    </citation>
    <scope>NUCLEOTIDE SEQUENCE [LARGE SCALE GENOMIC DNA]</scope>
    <source>
        <strain evidence="2 3">DSM 7225</strain>
    </source>
</reference>
<feature type="transmembrane region" description="Helical" evidence="1">
    <location>
        <begin position="156"/>
        <end position="179"/>
    </location>
</feature>
<accession>A0A7X6BDZ1</accession>
<feature type="transmembrane region" description="Helical" evidence="1">
    <location>
        <begin position="103"/>
        <end position="126"/>
    </location>
</feature>
<keyword evidence="3" id="KW-1185">Reference proteome</keyword>
<dbReference type="Pfam" id="PF05987">
    <property type="entry name" value="DUF898"/>
    <property type="match status" value="1"/>
</dbReference>
<evidence type="ECO:0000313" key="3">
    <source>
        <dbReference type="Proteomes" id="UP000531251"/>
    </source>
</evidence>
<protein>
    <submittedName>
        <fullName evidence="2">Uncharacterized membrane protein YjgN (DUF898 family)</fullName>
    </submittedName>
</protein>
<dbReference type="InterPro" id="IPR010295">
    <property type="entry name" value="DUF898"/>
</dbReference>
<dbReference type="EMBL" id="JAATJB010000012">
    <property type="protein sequence ID" value="NJB99108.1"/>
    <property type="molecule type" value="Genomic_DNA"/>
</dbReference>
<feature type="transmembrane region" description="Helical" evidence="1">
    <location>
        <begin position="20"/>
        <end position="40"/>
    </location>
</feature>
<proteinExistence type="predicted"/>
<evidence type="ECO:0000256" key="1">
    <source>
        <dbReference type="SAM" id="Phobius"/>
    </source>
</evidence>
<keyword evidence="1" id="KW-1133">Transmembrane helix</keyword>
<keyword evidence="1" id="KW-0812">Transmembrane</keyword>
<gene>
    <name evidence="2" type="ORF">GGR89_003448</name>
</gene>
<dbReference type="AlphaFoldDB" id="A0A7X6BDZ1"/>
<sequence>MQEQAERGAFEFYGAWREYAPIAFTNLLLTIVTLGIYNFWGRTRTRQYLWSRTRFIDDRLEWTGTGRELLLGYIVVVVLVFVPVAGLNLLVGALAMRGTPEGAAAAGLLFFGLYLFLFLLGGVAIFRALRYRLSRTYWHGIRGGSDDQGFRYGLSYLWRMMLGSAAFGLLVPWALVTLWNERWNAMSFGPYPFRSGASSDGLMRRYLLFYLLPVALVIGGIVAVALSLWFGVTPQTAPGPVAPPLFLIVGFFVFYLLFLALFGLISLSFYAAYFRQAIGALTLGHLEFEFTARTKDWLKLMLGTVALVVCTLGIGSIFIGYRNWAFFIRHLRAYGTLDLEQFTQSDTRAPGQGEGLFDSLDMGAF</sequence>
<feature type="transmembrane region" description="Helical" evidence="1">
    <location>
        <begin position="300"/>
        <end position="321"/>
    </location>
</feature>
<evidence type="ECO:0000313" key="2">
    <source>
        <dbReference type="EMBL" id="NJB99108.1"/>
    </source>
</evidence>
<organism evidence="2 3">
    <name type="scientific">Sphingomonas trueperi</name>
    <dbReference type="NCBI Taxonomy" id="53317"/>
    <lineage>
        <taxon>Bacteria</taxon>
        <taxon>Pseudomonadati</taxon>
        <taxon>Pseudomonadota</taxon>
        <taxon>Alphaproteobacteria</taxon>
        <taxon>Sphingomonadales</taxon>
        <taxon>Sphingomonadaceae</taxon>
        <taxon>Sphingomonas</taxon>
    </lineage>
</organism>
<comment type="caution">
    <text evidence="2">The sequence shown here is derived from an EMBL/GenBank/DDBJ whole genome shotgun (WGS) entry which is preliminary data.</text>
</comment>
<feature type="transmembrane region" description="Helical" evidence="1">
    <location>
        <begin position="244"/>
        <end position="273"/>
    </location>
</feature>
<keyword evidence="1" id="KW-0472">Membrane</keyword>
<feature type="transmembrane region" description="Helical" evidence="1">
    <location>
        <begin position="207"/>
        <end position="232"/>
    </location>
</feature>
<dbReference type="Proteomes" id="UP000531251">
    <property type="component" value="Unassembled WGS sequence"/>
</dbReference>
<feature type="transmembrane region" description="Helical" evidence="1">
    <location>
        <begin position="69"/>
        <end position="91"/>
    </location>
</feature>